<sequence length="66" mass="7233">MRASAARSFGTYTLDRRPLEIPAYRRLQTASAVCAVGGLLTAATVAMIIRAVPQLWHHTAPKADRR</sequence>
<protein>
    <submittedName>
        <fullName evidence="2">Uncharacterized protein</fullName>
    </submittedName>
</protein>
<dbReference type="Proteomes" id="UP001225356">
    <property type="component" value="Unassembled WGS sequence"/>
</dbReference>
<proteinExistence type="predicted"/>
<comment type="caution">
    <text evidence="2">The sequence shown here is derived from an EMBL/GenBank/DDBJ whole genome shotgun (WGS) entry which is preliminary data.</text>
</comment>
<reference evidence="2 3" key="1">
    <citation type="submission" date="2023-07" db="EMBL/GenBank/DDBJ databases">
        <title>Sequencing the genomes of 1000 actinobacteria strains.</title>
        <authorList>
            <person name="Klenk H.-P."/>
        </authorList>
    </citation>
    <scope>NUCLEOTIDE SEQUENCE [LARGE SCALE GENOMIC DNA]</scope>
    <source>
        <strain evidence="2 3">DSM 46740</strain>
    </source>
</reference>
<keyword evidence="3" id="KW-1185">Reference proteome</keyword>
<keyword evidence="1" id="KW-0812">Transmembrane</keyword>
<accession>A0ABT9QB70</accession>
<evidence type="ECO:0000313" key="2">
    <source>
        <dbReference type="EMBL" id="MDP9844017.1"/>
    </source>
</evidence>
<keyword evidence="1" id="KW-1133">Transmembrane helix</keyword>
<name>A0ABT9QB70_9ACTN</name>
<dbReference type="EMBL" id="JAUSQU010000001">
    <property type="protein sequence ID" value="MDP9844017.1"/>
    <property type="molecule type" value="Genomic_DNA"/>
</dbReference>
<organism evidence="2 3">
    <name type="scientific">Streptosporangium lutulentum</name>
    <dbReference type="NCBI Taxonomy" id="1461250"/>
    <lineage>
        <taxon>Bacteria</taxon>
        <taxon>Bacillati</taxon>
        <taxon>Actinomycetota</taxon>
        <taxon>Actinomycetes</taxon>
        <taxon>Streptosporangiales</taxon>
        <taxon>Streptosporangiaceae</taxon>
        <taxon>Streptosporangium</taxon>
    </lineage>
</organism>
<gene>
    <name evidence="2" type="ORF">J2853_003228</name>
</gene>
<evidence type="ECO:0000256" key="1">
    <source>
        <dbReference type="SAM" id="Phobius"/>
    </source>
</evidence>
<feature type="transmembrane region" description="Helical" evidence="1">
    <location>
        <begin position="30"/>
        <end position="52"/>
    </location>
</feature>
<keyword evidence="1" id="KW-0472">Membrane</keyword>
<evidence type="ECO:0000313" key="3">
    <source>
        <dbReference type="Proteomes" id="UP001225356"/>
    </source>
</evidence>
<dbReference type="RefSeq" id="WP_307558556.1">
    <property type="nucleotide sequence ID" value="NZ_JAUSQU010000001.1"/>
</dbReference>